<dbReference type="Proteomes" id="UP001221757">
    <property type="component" value="Unassembled WGS sequence"/>
</dbReference>
<accession>A0AAD7D140</accession>
<gene>
    <name evidence="2" type="ORF">B0H17DRAFT_1183271</name>
</gene>
<dbReference type="EMBL" id="JARKIE010000164">
    <property type="protein sequence ID" value="KAJ7672907.1"/>
    <property type="molecule type" value="Genomic_DNA"/>
</dbReference>
<evidence type="ECO:0000313" key="2">
    <source>
        <dbReference type="EMBL" id="KAJ7672907.1"/>
    </source>
</evidence>
<organism evidence="2 3">
    <name type="scientific">Mycena rosella</name>
    <name type="common">Pink bonnet</name>
    <name type="synonym">Agaricus rosellus</name>
    <dbReference type="NCBI Taxonomy" id="1033263"/>
    <lineage>
        <taxon>Eukaryota</taxon>
        <taxon>Fungi</taxon>
        <taxon>Dikarya</taxon>
        <taxon>Basidiomycota</taxon>
        <taxon>Agaricomycotina</taxon>
        <taxon>Agaricomycetes</taxon>
        <taxon>Agaricomycetidae</taxon>
        <taxon>Agaricales</taxon>
        <taxon>Marasmiineae</taxon>
        <taxon>Mycenaceae</taxon>
        <taxon>Mycena</taxon>
    </lineage>
</organism>
<dbReference type="AlphaFoldDB" id="A0AAD7D140"/>
<feature type="compositionally biased region" description="Basic and acidic residues" evidence="1">
    <location>
        <begin position="393"/>
        <end position="407"/>
    </location>
</feature>
<feature type="region of interest" description="Disordered" evidence="1">
    <location>
        <begin position="387"/>
        <end position="407"/>
    </location>
</feature>
<sequence>MPSTYEPRHSASSPRTTISYYYQSNADDKNSMSMQISEIAVTAVGQKKAKSLSLHVSVDGKTIKQQTFEKKAPFGPCIIKFQPPYSVQAILTVELVKRHLIGKPTVLGAPKFTVQDAERVLAHHNVSELTDHLLANGAAEIRVTFSMKPNASHDIISYQLFEGVFKLSLGASELHFIAKAGLGSIDQILHAEDKCVKDIQDLVADMAHSLDFITDVNQFSQLDQLKQALTEVTFLMLNTANFLSRYSSRSLGSRLVSLTFQSSTRDELDKLIKGFNSFKERFDRGLAVQAGRALVDLQAQVALLSDDAALQRDNQVLEILKLKHGKSKRGHDKCLKDTINAKDAKDGFYVKMSHLGNADSKIFESNWLSLRGAAAVVARSWALSPPSARRKRAGGEEAARSGEDEREGIGCEGIKDGVHGDLNINCEMWTCSAVENVADARGDEAQEGAEGVCGLGGEVVLDARWLEKNWEGSS</sequence>
<comment type="caution">
    <text evidence="2">The sequence shown here is derived from an EMBL/GenBank/DDBJ whole genome shotgun (WGS) entry which is preliminary data.</text>
</comment>
<name>A0AAD7D140_MYCRO</name>
<reference evidence="2" key="1">
    <citation type="submission" date="2023-03" db="EMBL/GenBank/DDBJ databases">
        <title>Massive genome expansion in bonnet fungi (Mycena s.s.) driven by repeated elements and novel gene families across ecological guilds.</title>
        <authorList>
            <consortium name="Lawrence Berkeley National Laboratory"/>
            <person name="Harder C.B."/>
            <person name="Miyauchi S."/>
            <person name="Viragh M."/>
            <person name="Kuo A."/>
            <person name="Thoen E."/>
            <person name="Andreopoulos B."/>
            <person name="Lu D."/>
            <person name="Skrede I."/>
            <person name="Drula E."/>
            <person name="Henrissat B."/>
            <person name="Morin E."/>
            <person name="Kohler A."/>
            <person name="Barry K."/>
            <person name="LaButti K."/>
            <person name="Morin E."/>
            <person name="Salamov A."/>
            <person name="Lipzen A."/>
            <person name="Mereny Z."/>
            <person name="Hegedus B."/>
            <person name="Baldrian P."/>
            <person name="Stursova M."/>
            <person name="Weitz H."/>
            <person name="Taylor A."/>
            <person name="Grigoriev I.V."/>
            <person name="Nagy L.G."/>
            <person name="Martin F."/>
            <person name="Kauserud H."/>
        </authorList>
    </citation>
    <scope>NUCLEOTIDE SEQUENCE</scope>
    <source>
        <strain evidence="2">CBHHK067</strain>
    </source>
</reference>
<evidence type="ECO:0000313" key="3">
    <source>
        <dbReference type="Proteomes" id="UP001221757"/>
    </source>
</evidence>
<evidence type="ECO:0000256" key="1">
    <source>
        <dbReference type="SAM" id="MobiDB-lite"/>
    </source>
</evidence>
<keyword evidence="3" id="KW-1185">Reference proteome</keyword>
<protein>
    <submittedName>
        <fullName evidence="2">Uncharacterized protein</fullName>
    </submittedName>
</protein>
<proteinExistence type="predicted"/>